<feature type="compositionally biased region" description="Polar residues" evidence="1">
    <location>
        <begin position="67"/>
        <end position="84"/>
    </location>
</feature>
<proteinExistence type="predicted"/>
<sequence>MAYQTATHPHTTKQKSNGKSRRLPNTDPKRQVSDGISDSYPPHTTKQESNGKSDSYLTQIKDKSVMAYQTATHHTTKQESNGNGISKDKHYKHTRQDIDGISDSYHHTLQNKESIGKSGQVSDGISDSYLTQIKKDKSVMAYQTATHHTLQNKRVMAYQTAQHRSKDKSHGISDSYPPHTKNKRVMANQTPNTDQRTSQ</sequence>
<evidence type="ECO:0000313" key="3">
    <source>
        <dbReference type="Proteomes" id="UP000683360"/>
    </source>
</evidence>
<reference evidence="2" key="1">
    <citation type="submission" date="2021-03" db="EMBL/GenBank/DDBJ databases">
        <authorList>
            <person name="Bekaert M."/>
        </authorList>
    </citation>
    <scope>NUCLEOTIDE SEQUENCE</scope>
</reference>
<dbReference type="AlphaFoldDB" id="A0A8S3S4K0"/>
<feature type="compositionally biased region" description="Basic residues" evidence="1">
    <location>
        <begin position="10"/>
        <end position="22"/>
    </location>
</feature>
<comment type="caution">
    <text evidence="2">The sequence shown here is derived from an EMBL/GenBank/DDBJ whole genome shotgun (WGS) entry which is preliminary data.</text>
</comment>
<dbReference type="Proteomes" id="UP000683360">
    <property type="component" value="Unassembled WGS sequence"/>
</dbReference>
<keyword evidence="3" id="KW-1185">Reference proteome</keyword>
<gene>
    <name evidence="2" type="ORF">MEDL_27184</name>
</gene>
<evidence type="ECO:0000256" key="1">
    <source>
        <dbReference type="SAM" id="MobiDB-lite"/>
    </source>
</evidence>
<name>A0A8S3S4K0_MYTED</name>
<protein>
    <submittedName>
        <fullName evidence="2">Uncharacterized protein</fullName>
    </submittedName>
</protein>
<evidence type="ECO:0000313" key="2">
    <source>
        <dbReference type="EMBL" id="CAG2213284.1"/>
    </source>
</evidence>
<organism evidence="2 3">
    <name type="scientific">Mytilus edulis</name>
    <name type="common">Blue mussel</name>
    <dbReference type="NCBI Taxonomy" id="6550"/>
    <lineage>
        <taxon>Eukaryota</taxon>
        <taxon>Metazoa</taxon>
        <taxon>Spiralia</taxon>
        <taxon>Lophotrochozoa</taxon>
        <taxon>Mollusca</taxon>
        <taxon>Bivalvia</taxon>
        <taxon>Autobranchia</taxon>
        <taxon>Pteriomorphia</taxon>
        <taxon>Mytilida</taxon>
        <taxon>Mytiloidea</taxon>
        <taxon>Mytilidae</taxon>
        <taxon>Mytilinae</taxon>
        <taxon>Mytilus</taxon>
    </lineage>
</organism>
<feature type="region of interest" description="Disordered" evidence="1">
    <location>
        <begin position="158"/>
        <end position="199"/>
    </location>
</feature>
<feature type="compositionally biased region" description="Polar residues" evidence="1">
    <location>
        <begin position="187"/>
        <end position="199"/>
    </location>
</feature>
<feature type="region of interest" description="Disordered" evidence="1">
    <location>
        <begin position="1"/>
        <end position="90"/>
    </location>
</feature>
<accession>A0A8S3S4K0</accession>
<dbReference type="EMBL" id="CAJPWZ010001348">
    <property type="protein sequence ID" value="CAG2213284.1"/>
    <property type="molecule type" value="Genomic_DNA"/>
</dbReference>